<comment type="caution">
    <text evidence="1">The sequence shown here is derived from an EMBL/GenBank/DDBJ whole genome shotgun (WGS) entry which is preliminary data.</text>
</comment>
<evidence type="ECO:0000313" key="1">
    <source>
        <dbReference type="EMBL" id="GHB90268.1"/>
    </source>
</evidence>
<reference evidence="1" key="1">
    <citation type="journal article" date="2014" name="Int. J. Syst. Evol. Microbiol.">
        <title>Complete genome sequence of Corynebacterium casei LMG S-19264T (=DSM 44701T), isolated from a smear-ripened cheese.</title>
        <authorList>
            <consortium name="US DOE Joint Genome Institute (JGI-PGF)"/>
            <person name="Walter F."/>
            <person name="Albersmeier A."/>
            <person name="Kalinowski J."/>
            <person name="Ruckert C."/>
        </authorList>
    </citation>
    <scope>NUCLEOTIDE SEQUENCE</scope>
    <source>
        <strain evidence="1">KCTC 12870</strain>
    </source>
</reference>
<protein>
    <submittedName>
        <fullName evidence="1">Uncharacterized protein</fullName>
    </submittedName>
</protein>
<keyword evidence="2" id="KW-1185">Reference proteome</keyword>
<reference evidence="1" key="2">
    <citation type="submission" date="2020-09" db="EMBL/GenBank/DDBJ databases">
        <authorList>
            <person name="Sun Q."/>
            <person name="Kim S."/>
        </authorList>
    </citation>
    <scope>NUCLEOTIDE SEQUENCE</scope>
    <source>
        <strain evidence="1">KCTC 12870</strain>
    </source>
</reference>
<evidence type="ECO:0000313" key="2">
    <source>
        <dbReference type="Proteomes" id="UP000642829"/>
    </source>
</evidence>
<accession>A0A8J3DEH2</accession>
<organism evidence="1 2">
    <name type="scientific">Cerasicoccus arenae</name>
    <dbReference type="NCBI Taxonomy" id="424488"/>
    <lineage>
        <taxon>Bacteria</taxon>
        <taxon>Pseudomonadati</taxon>
        <taxon>Verrucomicrobiota</taxon>
        <taxon>Opitutia</taxon>
        <taxon>Puniceicoccales</taxon>
        <taxon>Cerasicoccaceae</taxon>
        <taxon>Cerasicoccus</taxon>
    </lineage>
</organism>
<proteinExistence type="predicted"/>
<name>A0A8J3DEH2_9BACT</name>
<dbReference type="Proteomes" id="UP000642829">
    <property type="component" value="Unassembled WGS sequence"/>
</dbReference>
<dbReference type="AlphaFoldDB" id="A0A8J3DEH2"/>
<dbReference type="EMBL" id="BMXG01000001">
    <property type="protein sequence ID" value="GHB90268.1"/>
    <property type="molecule type" value="Genomic_DNA"/>
</dbReference>
<sequence length="84" mass="9296">MDDKLVFVGVFALIVVVFENGNAVAIMSEIAAQFRCTRVQLAEFGHLAEWENAGLVAGHMDEFADCLTMKFPAKLLQRVGLFCM</sequence>
<gene>
    <name evidence="1" type="ORF">GCM10007047_01150</name>
</gene>